<keyword evidence="5" id="KW-1185">Reference proteome</keyword>
<reference evidence="4 5" key="1">
    <citation type="submission" date="2023-07" db="EMBL/GenBank/DDBJ databases">
        <title>Genomic Encyclopedia of Type Strains, Phase IV (KMG-IV): sequencing the most valuable type-strain genomes for metagenomic binning, comparative biology and taxonomic classification.</title>
        <authorList>
            <person name="Goeker M."/>
        </authorList>
    </citation>
    <scope>NUCLEOTIDE SEQUENCE [LARGE SCALE GENOMIC DNA]</scope>
    <source>
        <strain evidence="4 5">B1-1</strain>
    </source>
</reference>
<name>A0ABU0MBZ5_9HYPH</name>
<evidence type="ECO:0000313" key="4">
    <source>
        <dbReference type="EMBL" id="MDQ0518486.1"/>
    </source>
</evidence>
<protein>
    <submittedName>
        <fullName evidence="4">GNAT superfamily N-acetyltransferase</fullName>
    </submittedName>
</protein>
<dbReference type="SUPFAM" id="SSF55729">
    <property type="entry name" value="Acyl-CoA N-acyltransferases (Nat)"/>
    <property type="match status" value="1"/>
</dbReference>
<comment type="caution">
    <text evidence="4">The sequence shown here is derived from an EMBL/GenBank/DDBJ whole genome shotgun (WGS) entry which is preliminary data.</text>
</comment>
<accession>A0ABU0MBZ5</accession>
<feature type="domain" description="N-acetyltransferase" evidence="3">
    <location>
        <begin position="1"/>
        <end position="132"/>
    </location>
</feature>
<evidence type="ECO:0000313" key="5">
    <source>
        <dbReference type="Proteomes" id="UP001223743"/>
    </source>
</evidence>
<sequence>MTELRIDPFPPAGAFARLWEAAWGGPPGTDIGTVLSRSLVHLGAYDETGTLVGFVNVATDGGVHAFLLDPTVHPDHRREGLGSRLVREAARLAGERGAEWLHVDYEPHLEGFYAGCGFRPTRAGLMRLRDDG</sequence>
<dbReference type="InterPro" id="IPR000182">
    <property type="entry name" value="GNAT_dom"/>
</dbReference>
<dbReference type="CDD" id="cd04301">
    <property type="entry name" value="NAT_SF"/>
    <property type="match status" value="1"/>
</dbReference>
<proteinExistence type="predicted"/>
<dbReference type="InterPro" id="IPR016181">
    <property type="entry name" value="Acyl_CoA_acyltransferase"/>
</dbReference>
<organism evidence="4 5">
    <name type="scientific">Kaistia geumhonensis</name>
    <dbReference type="NCBI Taxonomy" id="410839"/>
    <lineage>
        <taxon>Bacteria</taxon>
        <taxon>Pseudomonadati</taxon>
        <taxon>Pseudomonadota</taxon>
        <taxon>Alphaproteobacteria</taxon>
        <taxon>Hyphomicrobiales</taxon>
        <taxon>Kaistiaceae</taxon>
        <taxon>Kaistia</taxon>
    </lineage>
</organism>
<dbReference type="RefSeq" id="WP_266284033.1">
    <property type="nucleotide sequence ID" value="NZ_JAPKNF010000004.1"/>
</dbReference>
<evidence type="ECO:0000256" key="2">
    <source>
        <dbReference type="ARBA" id="ARBA00023315"/>
    </source>
</evidence>
<dbReference type="Pfam" id="PF00583">
    <property type="entry name" value="Acetyltransf_1"/>
    <property type="match status" value="1"/>
</dbReference>
<keyword evidence="2" id="KW-0012">Acyltransferase</keyword>
<keyword evidence="1" id="KW-0808">Transferase</keyword>
<dbReference type="Gene3D" id="3.40.630.30">
    <property type="match status" value="1"/>
</dbReference>
<gene>
    <name evidence="4" type="ORF">QO015_004099</name>
</gene>
<dbReference type="PANTHER" id="PTHR43626:SF4">
    <property type="entry name" value="GCN5-RELATED N-ACETYLTRANSFERASE 2, CHLOROPLASTIC"/>
    <property type="match status" value="1"/>
</dbReference>
<dbReference type="InterPro" id="IPR045039">
    <property type="entry name" value="NSI-like"/>
</dbReference>
<dbReference type="PANTHER" id="PTHR43626">
    <property type="entry name" value="ACYL-COA N-ACYLTRANSFERASE"/>
    <property type="match status" value="1"/>
</dbReference>
<dbReference type="EMBL" id="JAUSWJ010000001">
    <property type="protein sequence ID" value="MDQ0518486.1"/>
    <property type="molecule type" value="Genomic_DNA"/>
</dbReference>
<evidence type="ECO:0000256" key="1">
    <source>
        <dbReference type="ARBA" id="ARBA00022679"/>
    </source>
</evidence>
<dbReference type="PROSITE" id="PS51186">
    <property type="entry name" value="GNAT"/>
    <property type="match status" value="1"/>
</dbReference>
<evidence type="ECO:0000259" key="3">
    <source>
        <dbReference type="PROSITE" id="PS51186"/>
    </source>
</evidence>
<dbReference type="Proteomes" id="UP001223743">
    <property type="component" value="Unassembled WGS sequence"/>
</dbReference>